<sequence length="2206" mass="243098">MAEYPDQYEAFRASSMDNMEACTTCGRTFVPEVLEKHGRICRKNAQKKRKVFDSGRMRAQGTDIPVNKTLRTQPLGTQPKTKNDVSKQTNPVKQSKWRQQHEEFIRSIRAAKETDVAIKTGKPLPPPPPPVVNPDYVQCPHCERRFNEAAAERHIPKCADMKKRMPNKNVADAKARTNARTQYRAPLPGKKKPAAANSATRMTSTANSAQSRGVSSGYGQQASSGYGMQNGSKRTTGGSTLTNGSSPSSARSTGYRGSAQSGYQGPAAGGKGRSQYSHQNYDNDSDDDGYDNRQESPFDHGRGAMLRTGRVNNSPPVRQANQRPANRSSPANAARSSLASQTENPASQPARNDTHSQSVSVDDSNKPASQSGSAALSQQVRKSGRSTPILVPTFQKPIAAQKGKEVKSPSPTVRTPSPKGADIAFPRLMDPNPDEDMNEDPLASSSKFIALTSEEGELSHPVPLLPKLDLSGLKTPPRTPRKGRPSLLTKKGKSHDQPPKITKPLLTTRGEEVVNLQSTKKRFAQTTMKSPMRPQPLNSKLSPSQKESDSDRSCPTQLAPRGTKEKAVLAITPPSTPMAPKGNKEKAVIAITPPSTPMAPRGTKEKAVLAITPPSTPMAPRACLTPLATRACPTPLAPRACPTPLSPRASLTPLSPRACLTPLSPRASPTPLAPRECPTPLAPRGNSVVTPPYKIRPVSQIDQEVPSPTPAIKKPLLTPRGNIKAQTVINRTGTTGRKQKRYFTEQPKVQCPTCPLKLIRRAAERHIPVCEDKHRRLGEKKPPAKAFQQAKKARTKVVAVHVDKQPNIGLAKPKPHSMALSLAEEEEKEEDAETTRLKNSRFTQSSEVESQAGTTERKQKRYFTEQPKVQCPHCLIKLIPGSAERHISFCEEKHRRLGEKKPPAKAKRMVEVSKGKAKVVAALHLDDQLNSGQAAPKLHSMALCLDEEGEKEKDAATNKLKNSRVTSWSAEENKAGITEPKQKRYFSEQVRVQCPYCPIKMLPEVAKRHIAFCEEKHRRLGEKKTPAKTKRTAEIKVSKGKAKVVPAKPKPYSVALCLDEEGEQDKDGDAAKVKKSRVTSRSVVESEAGTTGYKQKRYYTEQPRVQCPHCPIKLKETSLPEHVKFCAEVHARLENKNRGKTKKQTKKGLNKTAILQELTEEPCSQKRYNPPWGPNYVYCPYCFLKIDAMSAREHIPSCRADQEERLAEKKIPAKPKLSKEMEAIAPSGRSKKTKSASRIPIPIRKPLLTARSNIFKAPKGKKLCPSPLKSNIPPAEGDAQGLLSMQKSNAAEKETSHEPFVSKATVAAISCSTNGKGKRELPSKQADTVQKNLLATAHMENESLTSPSDNMKPEAAVSTLSCSTNGTGKRELPTKKADTVDKDLDTTARVDGQPNTGQPNSGQAKDRERESDVEATKVQKSLISQRSLEENKGGTTEYRQKQCYSEQPRVECPHCHIKVKEGSLSGHMMFCGDVHSRLENKIRGKTEKQAKKALSEIVIRQQLANEPRRQKCYNSQLDLNYVQCPNCSLKMNAMLAMEHIPFCDGVQHPRLGEKKTEATIEGTVTAETKISKGKKQDGYKKEAIAPPWTLASPKHNRGMTLPNKTRPSSRIPITIRKSLLTPRSNMFMAQTGKKVSASALTSNAPQPPADGGHRMLMMQKSNSVKKEISRAPSENIKAKAVTTLSCSTNGKGKRELPTHQHDTVQEDLNTTPHIGAKVVAVCVDDQPNSGQAMYGEAAALSKNSQIPAPQRSVEGDNAGTTKYKQKRWSTYQPKVQCPHCPTRVKEAFLPWHLESCAGVYALQEIKNREKTKKQAKKALSETEMRQHLTQEPSKKRHHSLPSDPIVKYGFIYDCHGQVRPAYRKSTEHVKASTGYLSSPLEMEMDSPWPRGDSPLSAYSRLPEIPSARDSLSTLTPEIPSEREETAMTLKQRIEAFGNRAPPTYGFPWPECERLLLTTRLPAIPEEREEPDGTLTQGPETRERGLPTPIEEIPLSERLDLHYTQCPNCLIKMTVSSAIDHIPSCTPRRLKQETENPGNRESDSCHMSESWPSCELSGTESVTPKCLLKLNIEFTSWCWCFDSSNRGNSGLMGGMNSRTPTPPSVGRGRPPSGPSSASRRNRGSAGSQQTYAANHMSGNSRYDDYDHEDYQSTGDLPERLTQAMRLGSTENIAGKTASKFCHECGTRYPIPNAKFCCECGTRRIWLM</sequence>
<feature type="compositionally biased region" description="Basic and acidic residues" evidence="8">
    <location>
        <begin position="1818"/>
        <end position="1828"/>
    </location>
</feature>
<feature type="region of interest" description="Disordered" evidence="8">
    <location>
        <begin position="1340"/>
        <end position="1439"/>
    </location>
</feature>
<feature type="compositionally biased region" description="Low complexity" evidence="8">
    <location>
        <begin position="215"/>
        <end position="227"/>
    </location>
</feature>
<feature type="region of interest" description="Disordered" evidence="8">
    <location>
        <begin position="523"/>
        <end position="564"/>
    </location>
</feature>
<evidence type="ECO:0000256" key="4">
    <source>
        <dbReference type="ARBA" id="ARBA00022771"/>
    </source>
</evidence>
<dbReference type="RefSeq" id="XP_035659245.1">
    <property type="nucleotide sequence ID" value="XM_035803352.1"/>
</dbReference>
<feature type="compositionally biased region" description="Polar residues" evidence="8">
    <location>
        <begin position="840"/>
        <end position="854"/>
    </location>
</feature>
<gene>
    <name evidence="11" type="primary">LOC118404285</name>
</gene>
<feature type="compositionally biased region" description="Polar residues" evidence="8">
    <location>
        <begin position="69"/>
        <end position="93"/>
    </location>
</feature>
<feature type="region of interest" description="Disordered" evidence="8">
    <location>
        <begin position="162"/>
        <end position="440"/>
    </location>
</feature>
<feature type="region of interest" description="Disordered" evidence="8">
    <location>
        <begin position="662"/>
        <end position="692"/>
    </location>
</feature>
<dbReference type="OrthoDB" id="10066537at2759"/>
<name>A0A9J7HGJ6_BRAFL</name>
<evidence type="ECO:0000256" key="3">
    <source>
        <dbReference type="ARBA" id="ARBA00022737"/>
    </source>
</evidence>
<feature type="region of interest" description="Disordered" evidence="8">
    <location>
        <begin position="1808"/>
        <end position="1841"/>
    </location>
</feature>
<dbReference type="PANTHER" id="PTHR13555">
    <property type="entry name" value="C2H2 ZINC FINGER CGI-62-RELATED"/>
    <property type="match status" value="1"/>
</dbReference>
<evidence type="ECO:0000256" key="7">
    <source>
        <dbReference type="PROSITE-ProRule" id="PRU01371"/>
    </source>
</evidence>
<feature type="region of interest" description="Disordered" evidence="8">
    <location>
        <begin position="454"/>
        <end position="510"/>
    </location>
</feature>
<feature type="region of interest" description="Disordered" evidence="8">
    <location>
        <begin position="68"/>
        <end position="98"/>
    </location>
</feature>
<feature type="region of interest" description="Disordered" evidence="8">
    <location>
        <begin position="1589"/>
        <end position="1608"/>
    </location>
</feature>
<evidence type="ECO:0000256" key="8">
    <source>
        <dbReference type="SAM" id="MobiDB-lite"/>
    </source>
</evidence>
<feature type="region of interest" description="Disordered" evidence="8">
    <location>
        <begin position="1258"/>
        <end position="1279"/>
    </location>
</feature>
<feature type="compositionally biased region" description="Polar residues" evidence="8">
    <location>
        <begin position="341"/>
        <end position="362"/>
    </location>
</feature>
<dbReference type="Proteomes" id="UP000001554">
    <property type="component" value="Chromosome 17"/>
</dbReference>
<feature type="compositionally biased region" description="Low complexity" evidence="8">
    <location>
        <begin position="323"/>
        <end position="340"/>
    </location>
</feature>
<keyword evidence="2" id="KW-0479">Metal-binding</keyword>
<feature type="compositionally biased region" description="Basic and acidic residues" evidence="8">
    <location>
        <begin position="2029"/>
        <end position="2045"/>
    </location>
</feature>
<evidence type="ECO:0000259" key="9">
    <source>
        <dbReference type="PROSITE" id="PS52027"/>
    </source>
</evidence>
<organism evidence="10 11">
    <name type="scientific">Branchiostoma floridae</name>
    <name type="common">Florida lancelet</name>
    <name type="synonym">Amphioxus</name>
    <dbReference type="NCBI Taxonomy" id="7739"/>
    <lineage>
        <taxon>Eukaryota</taxon>
        <taxon>Metazoa</taxon>
        <taxon>Chordata</taxon>
        <taxon>Cephalochordata</taxon>
        <taxon>Leptocardii</taxon>
        <taxon>Amphioxiformes</taxon>
        <taxon>Branchiostomatidae</taxon>
        <taxon>Branchiostoma</taxon>
    </lineage>
</organism>
<feature type="compositionally biased region" description="Polar residues" evidence="8">
    <location>
        <begin position="536"/>
        <end position="545"/>
    </location>
</feature>
<feature type="compositionally biased region" description="Basic and acidic residues" evidence="8">
    <location>
        <begin position="1404"/>
        <end position="1417"/>
    </location>
</feature>
<dbReference type="GeneID" id="118404285"/>
<dbReference type="KEGG" id="bfo:118404285"/>
<feature type="region of interest" description="Disordered" evidence="8">
    <location>
        <begin position="1962"/>
        <end position="1986"/>
    </location>
</feature>
<evidence type="ECO:0000256" key="6">
    <source>
        <dbReference type="ARBA" id="ARBA00041098"/>
    </source>
</evidence>
<feature type="region of interest" description="Disordered" evidence="8">
    <location>
        <begin position="807"/>
        <end position="859"/>
    </location>
</feature>
<feature type="compositionally biased region" description="Polar residues" evidence="8">
    <location>
        <begin position="2046"/>
        <end position="2058"/>
    </location>
</feature>
<feature type="compositionally biased region" description="Low complexity" evidence="8">
    <location>
        <begin position="368"/>
        <end position="379"/>
    </location>
</feature>
<feature type="compositionally biased region" description="Basic and acidic residues" evidence="8">
    <location>
        <begin position="290"/>
        <end position="302"/>
    </location>
</feature>
<feature type="compositionally biased region" description="Acidic residues" evidence="8">
    <location>
        <begin position="823"/>
        <end position="832"/>
    </location>
</feature>
<reference evidence="11" key="2">
    <citation type="submission" date="2025-08" db="UniProtKB">
        <authorList>
            <consortium name="RefSeq"/>
        </authorList>
    </citation>
    <scope>IDENTIFICATION</scope>
    <source>
        <strain evidence="11">S238N-H82</strain>
        <tissue evidence="11">Testes</tissue>
    </source>
</reference>
<keyword evidence="3" id="KW-0677">Repeat</keyword>
<dbReference type="PROSITE" id="PS52027">
    <property type="entry name" value="ZF_C2HC_C3H"/>
    <property type="match status" value="3"/>
</dbReference>
<reference evidence="10" key="1">
    <citation type="journal article" date="2020" name="Nat. Ecol. Evol.">
        <title>Deeply conserved synteny resolves early events in vertebrate evolution.</title>
        <authorList>
            <person name="Simakov O."/>
            <person name="Marletaz F."/>
            <person name="Yue J.X."/>
            <person name="O'Connell B."/>
            <person name="Jenkins J."/>
            <person name="Brandt A."/>
            <person name="Calef R."/>
            <person name="Tung C.H."/>
            <person name="Huang T.K."/>
            <person name="Schmutz J."/>
            <person name="Satoh N."/>
            <person name="Yu J.K."/>
            <person name="Putnam N.H."/>
            <person name="Green R.E."/>
            <person name="Rokhsar D.S."/>
        </authorList>
    </citation>
    <scope>NUCLEOTIDE SEQUENCE [LARGE SCALE GENOMIC DNA]</scope>
    <source>
        <strain evidence="10">S238N-H82</strain>
    </source>
</reference>
<evidence type="ECO:0000256" key="5">
    <source>
        <dbReference type="ARBA" id="ARBA00022833"/>
    </source>
</evidence>
<proteinExistence type="inferred from homology"/>
<feature type="domain" description="C2HC/C3H-type" evidence="9">
    <location>
        <begin position="1103"/>
        <end position="1132"/>
    </location>
</feature>
<feature type="region of interest" description="Disordered" evidence="8">
    <location>
        <begin position="1742"/>
        <end position="1765"/>
    </location>
</feature>
<feature type="domain" description="C2HC/C3H-type" evidence="9">
    <location>
        <begin position="18"/>
        <end position="47"/>
    </location>
</feature>
<evidence type="ECO:0000256" key="2">
    <source>
        <dbReference type="ARBA" id="ARBA00022723"/>
    </source>
</evidence>
<accession>A0A9J7HGJ6</accession>
<dbReference type="PANTHER" id="PTHR13555:SF25">
    <property type="entry name" value="ZINC FINGER C2HC DOMAIN-CONTAINING PROTEIN 1A"/>
    <property type="match status" value="1"/>
</dbReference>
<feature type="compositionally biased region" description="Basic and acidic residues" evidence="8">
    <location>
        <begin position="1368"/>
        <end position="1388"/>
    </location>
</feature>
<evidence type="ECO:0000256" key="1">
    <source>
        <dbReference type="ARBA" id="ARBA00010843"/>
    </source>
</evidence>
<feature type="region of interest" description="Disordered" evidence="8">
    <location>
        <begin position="2028"/>
        <end position="2058"/>
    </location>
</feature>
<dbReference type="Pfam" id="PF13913">
    <property type="entry name" value="zf-C2HC_2"/>
    <property type="match status" value="2"/>
</dbReference>
<dbReference type="InterPro" id="IPR026319">
    <property type="entry name" value="ZC2HC1A/B-like"/>
</dbReference>
<comment type="similarity">
    <text evidence="1">Belongs to the ZC2HC1 family.</text>
</comment>
<protein>
    <recommendedName>
        <fullName evidence="6">Zinc finger C2HC domain-containing protein 1A</fullName>
    </recommendedName>
</protein>
<evidence type="ECO:0000313" key="10">
    <source>
        <dbReference type="Proteomes" id="UP000001554"/>
    </source>
</evidence>
<dbReference type="GO" id="GO:0008270">
    <property type="term" value="F:zinc ion binding"/>
    <property type="evidence" value="ECO:0007669"/>
    <property type="project" value="UniProtKB-KW"/>
</dbReference>
<feature type="compositionally biased region" description="Polar residues" evidence="8">
    <location>
        <begin position="1358"/>
        <end position="1367"/>
    </location>
</feature>
<keyword evidence="5" id="KW-0862">Zinc</keyword>
<evidence type="ECO:0000313" key="11">
    <source>
        <dbReference type="RefSeq" id="XP_035659245.1"/>
    </source>
</evidence>
<feature type="compositionally biased region" description="Low complexity" evidence="8">
    <location>
        <begin position="235"/>
        <end position="249"/>
    </location>
</feature>
<feature type="region of interest" description="Disordered" evidence="8">
    <location>
        <begin position="2090"/>
        <end position="2129"/>
    </location>
</feature>
<feature type="compositionally biased region" description="Low complexity" evidence="8">
    <location>
        <begin position="2103"/>
        <end position="2126"/>
    </location>
</feature>
<keyword evidence="10" id="KW-1185">Reference proteome</keyword>
<feature type="compositionally biased region" description="Polar residues" evidence="8">
    <location>
        <begin position="1393"/>
        <end position="1403"/>
    </location>
</feature>
<feature type="domain" description="C2HC/C3H-type" evidence="9">
    <location>
        <begin position="135"/>
        <end position="164"/>
    </location>
</feature>
<dbReference type="InterPro" id="IPR049899">
    <property type="entry name" value="Znf_C2HC_C3H"/>
</dbReference>
<feature type="compositionally biased region" description="Polar residues" evidence="8">
    <location>
        <begin position="197"/>
        <end position="214"/>
    </location>
</feature>
<keyword evidence="4 7" id="KW-0863">Zinc-finger</keyword>
<feature type="compositionally biased region" description="Polar residues" evidence="8">
    <location>
        <begin position="310"/>
        <end position="322"/>
    </location>
</feature>